<name>A0A9P1FKW0_9DINO</name>
<feature type="region of interest" description="Disordered" evidence="2">
    <location>
        <begin position="82"/>
        <end position="341"/>
    </location>
</feature>
<evidence type="ECO:0000256" key="2">
    <source>
        <dbReference type="SAM" id="MobiDB-lite"/>
    </source>
</evidence>
<evidence type="ECO:0000313" key="5">
    <source>
        <dbReference type="Proteomes" id="UP001152797"/>
    </source>
</evidence>
<feature type="compositionally biased region" description="Low complexity" evidence="2">
    <location>
        <begin position="269"/>
        <end position="319"/>
    </location>
</feature>
<organism evidence="3">
    <name type="scientific">Cladocopium goreaui</name>
    <dbReference type="NCBI Taxonomy" id="2562237"/>
    <lineage>
        <taxon>Eukaryota</taxon>
        <taxon>Sar</taxon>
        <taxon>Alveolata</taxon>
        <taxon>Dinophyceae</taxon>
        <taxon>Suessiales</taxon>
        <taxon>Symbiodiniaceae</taxon>
        <taxon>Cladocopium</taxon>
    </lineage>
</organism>
<feature type="coiled-coil region" evidence="1">
    <location>
        <begin position="593"/>
        <end position="624"/>
    </location>
</feature>
<keyword evidence="1" id="KW-0175">Coiled coil</keyword>
<reference evidence="4 5" key="2">
    <citation type="submission" date="2024-05" db="EMBL/GenBank/DDBJ databases">
        <authorList>
            <person name="Chen Y."/>
            <person name="Shah S."/>
            <person name="Dougan E. K."/>
            <person name="Thang M."/>
            <person name="Chan C."/>
        </authorList>
    </citation>
    <scope>NUCLEOTIDE SEQUENCE [LARGE SCALE GENOMIC DNA]</scope>
</reference>
<feature type="compositionally biased region" description="Basic residues" evidence="2">
    <location>
        <begin position="482"/>
        <end position="497"/>
    </location>
</feature>
<reference evidence="3" key="1">
    <citation type="submission" date="2022-10" db="EMBL/GenBank/DDBJ databases">
        <authorList>
            <person name="Chen Y."/>
            <person name="Dougan E. K."/>
            <person name="Chan C."/>
            <person name="Rhodes N."/>
            <person name="Thang M."/>
        </authorList>
    </citation>
    <scope>NUCLEOTIDE SEQUENCE</scope>
</reference>
<feature type="compositionally biased region" description="Low complexity" evidence="2">
    <location>
        <begin position="124"/>
        <end position="135"/>
    </location>
</feature>
<feature type="compositionally biased region" description="Basic and acidic residues" evidence="2">
    <location>
        <begin position="520"/>
        <end position="553"/>
    </location>
</feature>
<evidence type="ECO:0000313" key="4">
    <source>
        <dbReference type="EMBL" id="CAL4765049.1"/>
    </source>
</evidence>
<feature type="compositionally biased region" description="Basic and acidic residues" evidence="2">
    <location>
        <begin position="227"/>
        <end position="236"/>
    </location>
</feature>
<feature type="region of interest" description="Disordered" evidence="2">
    <location>
        <begin position="467"/>
        <end position="553"/>
    </location>
</feature>
<feature type="compositionally biased region" description="Basic residues" evidence="2">
    <location>
        <begin position="507"/>
        <end position="519"/>
    </location>
</feature>
<protein>
    <submittedName>
        <fullName evidence="4">Neurofilament heavy polypeptide</fullName>
    </submittedName>
</protein>
<dbReference type="EMBL" id="CAMXCT030000362">
    <property type="protein sequence ID" value="CAL4765049.1"/>
    <property type="molecule type" value="Genomic_DNA"/>
</dbReference>
<evidence type="ECO:0000313" key="3">
    <source>
        <dbReference type="EMBL" id="CAI3977737.1"/>
    </source>
</evidence>
<feature type="compositionally biased region" description="Polar residues" evidence="2">
    <location>
        <begin position="246"/>
        <end position="255"/>
    </location>
</feature>
<feature type="compositionally biased region" description="Low complexity" evidence="2">
    <location>
        <begin position="142"/>
        <end position="158"/>
    </location>
</feature>
<comment type="caution">
    <text evidence="3">The sequence shown here is derived from an EMBL/GenBank/DDBJ whole genome shotgun (WGS) entry which is preliminary data.</text>
</comment>
<dbReference type="AlphaFoldDB" id="A0A9P1FKW0"/>
<gene>
    <name evidence="3" type="ORF">C1SCF055_LOCUS5856</name>
</gene>
<accession>A0A9P1FKW0</accession>
<sequence>MSTDVVQKALAAAAARAQRHAELNSAASVMERLLNVALSPEMLPPGSTVPAGSLEVELGKTHGIGLQTPPARLNRYDSRHLVSNEKEKSHQRKPKNVRKTLKGKKSSGWRAKKDTVSTVPGHGTATAPDAPADPAADPPADPLADTAAKPADTPADTPADPPAPPVDPAQANPPPETASALVAAPANPPEPNAEPTSAVRTDAATAPLNTEPKRATAAKSMAVPSKVEVKQEKQEEPVTPVPTSAVRRQNQQITAMENLRRPETQLQLASPRPSSAPAASPSENSSPSGAEANTSTPAAPPSASGTPTTPGTGTPQSPAVGPGETTVLALPKKRREKTAEEKACHARFMRFTRHIQSSGKLQILMDEWLTSGGDWSKSQLYVRMTIKKRERTHGARIWYTKHQLVQKFGSDHLAQQIIDNKMGDPLTRETQVKNHPDAPASEELRQYLIWDSEGVSETEDKELEEMFQAADRDDSDSEESRGRKRRKDDKKKKRKSSSRSSPETDGKKKKKKSKGKKAAKKETKEQKEKRIAREQAKRVKEDQREKEKAEKEVISKAKKTLHKINDKVTHACKKEKVVSAMSGTWGSRPQMLRHAIEGELQRFRNRLIRARDDLQRKIDSLDGSTVGKEMRALKAHSQDCKNNISHGLTKRLGGMCGKNNSRDWWRTLNRGPVIESIKLPTKFTDLATGKEKFILEDWPMMMPHAIADFLFEHGGLEVPEAFRREYWEFNARHGEPWAVGVDPTAMPLGIYGDSAKVQTKFGVTNLIGIYFNIVLWKPQSVRASRFLVTVIPEHKTWKHFTLTVILRWVTWSLNALMAGRHPQTDPYGEALPYRMAQIAGKAFKYKGVVTEIRGDWAWHKKVFRFWKCSWTGIKICHWCRALSSSSDPADLYWKFEGGSWNGNNFSAGEFLEERIPPTGICPFVGLSNFHPMQIRWCLMHVLNLGLLYVVNGSGMNLLLQCGYFGTDDVSMTIKMSRAYQRFRAWTAENHIHCSQPPFAEKMLFKTFTTEILFTAKAYNGRVILEWLSHEVYTACNIPEFAECDRRFHTIAAALILELINRYMLEAVFF</sequence>
<dbReference type="Proteomes" id="UP001152797">
    <property type="component" value="Unassembled WGS sequence"/>
</dbReference>
<evidence type="ECO:0000256" key="1">
    <source>
        <dbReference type="SAM" id="Coils"/>
    </source>
</evidence>
<feature type="compositionally biased region" description="Pro residues" evidence="2">
    <location>
        <begin position="159"/>
        <end position="176"/>
    </location>
</feature>
<proteinExistence type="predicted"/>
<dbReference type="EMBL" id="CAMXCT010000362">
    <property type="protein sequence ID" value="CAI3977737.1"/>
    <property type="molecule type" value="Genomic_DNA"/>
</dbReference>
<feature type="compositionally biased region" description="Basic residues" evidence="2">
    <location>
        <begin position="89"/>
        <end position="107"/>
    </location>
</feature>
<dbReference type="EMBL" id="CAMXCT020000362">
    <property type="protein sequence ID" value="CAL1131112.1"/>
    <property type="molecule type" value="Genomic_DNA"/>
</dbReference>
<keyword evidence="5" id="KW-1185">Reference proteome</keyword>